<protein>
    <submittedName>
        <fullName evidence="1">Uncharacterized protein</fullName>
    </submittedName>
</protein>
<dbReference type="RefSeq" id="YP_008475259.1">
    <property type="nucleotide sequence ID" value="NC_022174.1"/>
</dbReference>
<evidence type="ECO:0000313" key="1">
    <source>
        <dbReference type="EMBL" id="AGS44586.1"/>
    </source>
</evidence>
<gene>
    <name evidence="1" type="primary">orf99</name>
</gene>
<dbReference type="GeneID" id="16695284"/>
<dbReference type="GeneID" id="16695270"/>
<dbReference type="EMBL" id="KF017572">
    <property type="protein sequence ID" value="AGS44587.1"/>
    <property type="molecule type" value="Genomic_DNA"/>
</dbReference>
<keyword evidence="1" id="KW-0496">Mitochondrion</keyword>
<reference evidence="1" key="1">
    <citation type="submission" date="2013-05" db="EMBL/GenBank/DDBJ databases">
        <authorList>
            <person name="Pfeiffer I."/>
            <person name="Hegedusova E."/>
            <person name="Brejova B."/>
            <person name="Nosek J."/>
        </authorList>
    </citation>
    <scope>NUCLEOTIDE SEQUENCE</scope>
    <source>
        <strain evidence="1">NRRL Y-27736</strain>
    </source>
</reference>
<sequence>MSLDGDGYGRYRTSHCYALPSVGLLLSYHSWGYGTYGALRPPYGRATWGVRCFGYHSLRLVISEMRHVIGGITLVRPHCQTHPNATRMGGQFGLSLALT</sequence>
<accession>S5U675</accession>
<proteinExistence type="predicted"/>
<geneLocation type="mitochondrion" evidence="1"/>
<dbReference type="RefSeq" id="YP_008475263.1">
    <property type="nucleotide sequence ID" value="NC_022174.1"/>
</dbReference>
<name>S5U675_9ASCO</name>
<dbReference type="EMBL" id="KF017572">
    <property type="protein sequence ID" value="AGS44586.1"/>
    <property type="molecule type" value="Genomic_DNA"/>
</dbReference>
<organism evidence="1">
    <name type="scientific">Candida gigantensis</name>
    <dbReference type="NCBI Taxonomy" id="271359"/>
    <lineage>
        <taxon>Eukaryota</taxon>
        <taxon>Fungi</taxon>
        <taxon>Dikarya</taxon>
        <taxon>Ascomycota</taxon>
        <taxon>Saccharomycotina</taxon>
        <taxon>Pichiomycetes</taxon>
        <taxon>Debaryomycetaceae</taxon>
        <taxon>Candida/Lodderomyces clade</taxon>
        <taxon>Candida</taxon>
    </lineage>
</organism>
<dbReference type="AlphaFoldDB" id="S5U675"/>